<reference evidence="1" key="2">
    <citation type="submission" date="2023-02" db="EMBL/GenBank/DDBJ databases">
        <authorList>
            <person name="Swenson N.G."/>
            <person name="Wegrzyn J.L."/>
            <person name="Mcevoy S.L."/>
        </authorList>
    </citation>
    <scope>NUCLEOTIDE SEQUENCE</scope>
    <source>
        <strain evidence="1">91603</strain>
        <tissue evidence="1">Leaf</tissue>
    </source>
</reference>
<evidence type="ECO:0000313" key="1">
    <source>
        <dbReference type="EMBL" id="KAI9169226.1"/>
    </source>
</evidence>
<dbReference type="AlphaFoldDB" id="A0AAD5ILU8"/>
<name>A0AAD5ILU8_ACENE</name>
<sequence>MRILEEVFEEEYGEYEKKGVEVAQNTDDKPEQTLRAKLSTKKLIITGPCFGPILLTGGHSSHFGHPQICRDYICTNLQNLGYKRPPNSLRPKFKATTTSTISLYVASNYHVTNGDV</sequence>
<accession>A0AAD5ILU8</accession>
<comment type="caution">
    <text evidence="1">The sequence shown here is derived from an EMBL/GenBank/DDBJ whole genome shotgun (WGS) entry which is preliminary data.</text>
</comment>
<dbReference type="Proteomes" id="UP001064489">
    <property type="component" value="Chromosome 7"/>
</dbReference>
<evidence type="ECO:0000313" key="2">
    <source>
        <dbReference type="Proteomes" id="UP001064489"/>
    </source>
</evidence>
<reference evidence="1" key="1">
    <citation type="journal article" date="2022" name="Plant J.">
        <title>Strategies of tolerance reflected in two North American maple genomes.</title>
        <authorList>
            <person name="McEvoy S.L."/>
            <person name="Sezen U.U."/>
            <person name="Trouern-Trend A."/>
            <person name="McMahon S.M."/>
            <person name="Schaberg P.G."/>
            <person name="Yang J."/>
            <person name="Wegrzyn J.L."/>
            <person name="Swenson N.G."/>
        </authorList>
    </citation>
    <scope>NUCLEOTIDE SEQUENCE</scope>
    <source>
        <strain evidence="1">91603</strain>
    </source>
</reference>
<protein>
    <submittedName>
        <fullName evidence="1">Uncharacterized protein</fullName>
    </submittedName>
</protein>
<organism evidence="1 2">
    <name type="scientific">Acer negundo</name>
    <name type="common">Box elder</name>
    <dbReference type="NCBI Taxonomy" id="4023"/>
    <lineage>
        <taxon>Eukaryota</taxon>
        <taxon>Viridiplantae</taxon>
        <taxon>Streptophyta</taxon>
        <taxon>Embryophyta</taxon>
        <taxon>Tracheophyta</taxon>
        <taxon>Spermatophyta</taxon>
        <taxon>Magnoliopsida</taxon>
        <taxon>eudicotyledons</taxon>
        <taxon>Gunneridae</taxon>
        <taxon>Pentapetalae</taxon>
        <taxon>rosids</taxon>
        <taxon>malvids</taxon>
        <taxon>Sapindales</taxon>
        <taxon>Sapindaceae</taxon>
        <taxon>Hippocastanoideae</taxon>
        <taxon>Acereae</taxon>
        <taxon>Acer</taxon>
    </lineage>
</organism>
<dbReference type="EMBL" id="JAJSOW010000104">
    <property type="protein sequence ID" value="KAI9169226.1"/>
    <property type="molecule type" value="Genomic_DNA"/>
</dbReference>
<proteinExistence type="predicted"/>
<gene>
    <name evidence="1" type="ORF">LWI28_009147</name>
</gene>
<keyword evidence="2" id="KW-1185">Reference proteome</keyword>